<keyword evidence="5 7" id="KW-0472">Membrane</keyword>
<comment type="subcellular location">
    <subcellularLocation>
        <location evidence="1">Membrane</location>
        <topology evidence="1">Multi-pass membrane protein</topology>
    </subcellularLocation>
</comment>
<feature type="transmembrane region" description="Helical" evidence="7">
    <location>
        <begin position="274"/>
        <end position="294"/>
    </location>
</feature>
<keyword evidence="4 7" id="KW-1133">Transmembrane helix</keyword>
<dbReference type="GO" id="GO:0022857">
    <property type="term" value="F:transmembrane transporter activity"/>
    <property type="evidence" value="ECO:0007669"/>
    <property type="project" value="InterPro"/>
</dbReference>
<evidence type="ECO:0000256" key="6">
    <source>
        <dbReference type="ARBA" id="ARBA00037968"/>
    </source>
</evidence>
<dbReference type="Proteomes" id="UP000696280">
    <property type="component" value="Unassembled WGS sequence"/>
</dbReference>
<dbReference type="PANTHER" id="PTHR43791">
    <property type="entry name" value="PERMEASE-RELATED"/>
    <property type="match status" value="1"/>
</dbReference>
<organism evidence="8 9">
    <name type="scientific">Hymenoscyphus fraxineus</name>
    <dbReference type="NCBI Taxonomy" id="746836"/>
    <lineage>
        <taxon>Eukaryota</taxon>
        <taxon>Fungi</taxon>
        <taxon>Dikarya</taxon>
        <taxon>Ascomycota</taxon>
        <taxon>Pezizomycotina</taxon>
        <taxon>Leotiomycetes</taxon>
        <taxon>Helotiales</taxon>
        <taxon>Helotiaceae</taxon>
        <taxon>Hymenoscyphus</taxon>
    </lineage>
</organism>
<evidence type="ECO:0000256" key="2">
    <source>
        <dbReference type="ARBA" id="ARBA00022448"/>
    </source>
</evidence>
<dbReference type="OrthoDB" id="4454541at2759"/>
<feature type="transmembrane region" description="Helical" evidence="7">
    <location>
        <begin position="343"/>
        <end position="367"/>
    </location>
</feature>
<keyword evidence="3 7" id="KW-0812">Transmembrane</keyword>
<feature type="transmembrane region" description="Helical" evidence="7">
    <location>
        <begin position="406"/>
        <end position="426"/>
    </location>
</feature>
<evidence type="ECO:0000256" key="4">
    <source>
        <dbReference type="ARBA" id="ARBA00022989"/>
    </source>
</evidence>
<dbReference type="InterPro" id="IPR011701">
    <property type="entry name" value="MFS"/>
</dbReference>
<accession>A0A9N9PRG2</accession>
<dbReference type="Pfam" id="PF07690">
    <property type="entry name" value="MFS_1"/>
    <property type="match status" value="1"/>
</dbReference>
<comment type="similarity">
    <text evidence="6">Belongs to the major facilitator superfamily. Allantoate permease family.</text>
</comment>
<evidence type="ECO:0000256" key="5">
    <source>
        <dbReference type="ARBA" id="ARBA00023136"/>
    </source>
</evidence>
<feature type="transmembrane region" description="Helical" evidence="7">
    <location>
        <begin position="379"/>
        <end position="400"/>
    </location>
</feature>
<dbReference type="SUPFAM" id="SSF103473">
    <property type="entry name" value="MFS general substrate transporter"/>
    <property type="match status" value="1"/>
</dbReference>
<dbReference type="EMBL" id="CAJVRL010000074">
    <property type="protein sequence ID" value="CAG8956886.1"/>
    <property type="molecule type" value="Genomic_DNA"/>
</dbReference>
<dbReference type="InterPro" id="IPR036259">
    <property type="entry name" value="MFS_trans_sf"/>
</dbReference>
<evidence type="ECO:0000313" key="9">
    <source>
        <dbReference type="Proteomes" id="UP000696280"/>
    </source>
</evidence>
<dbReference type="AlphaFoldDB" id="A0A9N9PRG2"/>
<feature type="transmembrane region" description="Helical" evidence="7">
    <location>
        <begin position="243"/>
        <end position="262"/>
    </location>
</feature>
<comment type="caution">
    <text evidence="8">The sequence shown here is derived from an EMBL/GenBank/DDBJ whole genome shotgun (WGS) entry which is preliminary data.</text>
</comment>
<proteinExistence type="inferred from homology"/>
<evidence type="ECO:0000313" key="8">
    <source>
        <dbReference type="EMBL" id="CAG8956886.1"/>
    </source>
</evidence>
<evidence type="ECO:0000256" key="1">
    <source>
        <dbReference type="ARBA" id="ARBA00004141"/>
    </source>
</evidence>
<evidence type="ECO:0008006" key="10">
    <source>
        <dbReference type="Google" id="ProtNLM"/>
    </source>
</evidence>
<feature type="transmembrane region" description="Helical" evidence="7">
    <location>
        <begin position="210"/>
        <end position="231"/>
    </location>
</feature>
<feature type="transmembrane region" description="Helical" evidence="7">
    <location>
        <begin position="438"/>
        <end position="457"/>
    </location>
</feature>
<evidence type="ECO:0000256" key="7">
    <source>
        <dbReference type="SAM" id="Phobius"/>
    </source>
</evidence>
<dbReference type="Gene3D" id="1.20.1250.20">
    <property type="entry name" value="MFS general substrate transporter like domains"/>
    <property type="match status" value="2"/>
</dbReference>
<dbReference type="FunFam" id="1.20.1250.20:FF:000064">
    <property type="entry name" value="MFS allantoate transporter"/>
    <property type="match status" value="1"/>
</dbReference>
<reference evidence="8" key="1">
    <citation type="submission" date="2021-07" db="EMBL/GenBank/DDBJ databases">
        <authorList>
            <person name="Durling M."/>
        </authorList>
    </citation>
    <scope>NUCLEOTIDE SEQUENCE</scope>
</reference>
<keyword evidence="2" id="KW-0813">Transport</keyword>
<protein>
    <recommendedName>
        <fullName evidence="10">Allantoate permease</fullName>
    </recommendedName>
</protein>
<dbReference type="PANTHER" id="PTHR43791:SF59">
    <property type="entry name" value="TRANSPORTER, PUTATIVE (AFU_ORTHOLOGUE AFUA_1G06550)-RELATED"/>
    <property type="match status" value="1"/>
</dbReference>
<name>A0A9N9PRG2_9HELO</name>
<keyword evidence="9" id="KW-1185">Reference proteome</keyword>
<evidence type="ECO:0000256" key="3">
    <source>
        <dbReference type="ARBA" id="ARBA00022692"/>
    </source>
</evidence>
<sequence length="578" mass="64485">MGILACMTAFEPFGQAPLLIVPLIFGKPFFKSTNMYIAKSKQGEVRRVPWSLSKAFPLPHTNMDSKDVISAHVENPVVEQVARENPPDILAHDENVYFTVEEEKRVLRKIDMRVLPLMLGAYFLQQLDKSSLSYTSIFDIQKAAGLHGRQYSWLGSVLYIAQLVMQPLGAILLVKLPTGKLISTAIFFWGVTMCGMAGCKNFKQLLATRFLLGSFESLIGPSLVAVTQMWWRRSEQTNRTSAWNAMNGFTVVFGSLSTYGLGHIKSDTLHSYQIIFLYCGGLTLVFSVISFIFFPDSPMEAKFWKEGERDIAIERLRANQMGIVSRKWRWDHVWEAVLDPKTWCWFCLCMTISIPSGGIGTFGPLIVQSFGFDQFETILFNFPIGFLNIVAILGGGWLATRIKSKGVVISILATPCIVGAAMLLTLHRGKGSKGPLLVAYYFTSFLSGITPLVYSWHVQNTAGDTKRKVTTGKSEFNNSGSSQLTSQVSSSSECVQETSSVPCSTRLIMLYLKFLNIKHSHMRTAVGKSAVMVDESMLRKADLQNLGKGVDQQATPRDQDKSFADVTDLKNEDFIYVY</sequence>
<gene>
    <name evidence="8" type="ORF">HYFRA_00012341</name>
</gene>
<dbReference type="GO" id="GO:0016020">
    <property type="term" value="C:membrane"/>
    <property type="evidence" value="ECO:0007669"/>
    <property type="project" value="UniProtKB-SubCell"/>
</dbReference>